<gene>
    <name evidence="3" type="ORF">NUM_47380</name>
</gene>
<evidence type="ECO:0000313" key="3">
    <source>
        <dbReference type="EMBL" id="GIL29484.1"/>
    </source>
</evidence>
<proteinExistence type="predicted"/>
<reference evidence="4" key="1">
    <citation type="journal article" date="2021" name="Int. J. Syst. Evol. Microbiol.">
        <title>Actinocatenispora comari sp. nov., an endophytic actinomycete isolated from aerial parts of Comarum salesowianum.</title>
        <authorList>
            <person name="Oyunbileg N."/>
            <person name="Iizaka Y."/>
            <person name="Hamada M."/>
            <person name="Davaapurev B.O."/>
            <person name="Fukumoto A."/>
            <person name="Tsetseg B."/>
            <person name="Kato F."/>
            <person name="Tamura T."/>
            <person name="Batkhuu J."/>
            <person name="Anzai Y."/>
        </authorList>
    </citation>
    <scope>NUCLEOTIDE SEQUENCE [LARGE SCALE GENOMIC DNA]</scope>
    <source>
        <strain evidence="4">NUM-2625</strain>
    </source>
</reference>
<sequence length="146" mass="15030">MSDHVSRHRTPGTGASRAASDGRSRTGTSRRLAAQPGPSPGRGPGAGSDGGDRSEPGRYRAGIELPERVDLVVDGRPVPAYPGESLAAALFAAGIRATRRTASGALRGPYCNMGVCFECLVTVDGVPAVRSCSVAVRPGMRVATDR</sequence>
<dbReference type="Pfam" id="PF13510">
    <property type="entry name" value="Fer2_4"/>
    <property type="match status" value="1"/>
</dbReference>
<keyword evidence="4" id="KW-1185">Reference proteome</keyword>
<dbReference type="EMBL" id="BOPO01000095">
    <property type="protein sequence ID" value="GIL29484.1"/>
    <property type="molecule type" value="Genomic_DNA"/>
</dbReference>
<dbReference type="Proteomes" id="UP000614996">
    <property type="component" value="Unassembled WGS sequence"/>
</dbReference>
<feature type="compositionally biased region" description="Basic residues" evidence="2">
    <location>
        <begin position="1"/>
        <end position="10"/>
    </location>
</feature>
<dbReference type="Gene3D" id="3.10.20.440">
    <property type="entry name" value="2Fe-2S iron-sulphur cluster binding domain, sarcosine oxidase, alpha subunit, N-terminal domain"/>
    <property type="match status" value="1"/>
</dbReference>
<comment type="caution">
    <text evidence="3">The sequence shown here is derived from an EMBL/GenBank/DDBJ whole genome shotgun (WGS) entry which is preliminary data.</text>
</comment>
<dbReference type="GO" id="GO:0051536">
    <property type="term" value="F:iron-sulfur cluster binding"/>
    <property type="evidence" value="ECO:0007669"/>
    <property type="project" value="InterPro"/>
</dbReference>
<evidence type="ECO:0000256" key="2">
    <source>
        <dbReference type="SAM" id="MobiDB-lite"/>
    </source>
</evidence>
<dbReference type="RefSeq" id="WP_370467044.1">
    <property type="nucleotide sequence ID" value="NZ_BOPO01000095.1"/>
</dbReference>
<dbReference type="InterPro" id="IPR042204">
    <property type="entry name" value="2Fe-2S-bd_N"/>
</dbReference>
<dbReference type="InterPro" id="IPR036010">
    <property type="entry name" value="2Fe-2S_ferredoxin-like_sf"/>
</dbReference>
<name>A0A8J4EQ69_9ACTN</name>
<organism evidence="3 4">
    <name type="scientific">Actinocatenispora comari</name>
    <dbReference type="NCBI Taxonomy" id="2807577"/>
    <lineage>
        <taxon>Bacteria</taxon>
        <taxon>Bacillati</taxon>
        <taxon>Actinomycetota</taxon>
        <taxon>Actinomycetes</taxon>
        <taxon>Micromonosporales</taxon>
        <taxon>Micromonosporaceae</taxon>
        <taxon>Actinocatenispora</taxon>
    </lineage>
</organism>
<dbReference type="AlphaFoldDB" id="A0A8J4EQ69"/>
<evidence type="ECO:0000313" key="4">
    <source>
        <dbReference type="Proteomes" id="UP000614996"/>
    </source>
</evidence>
<protein>
    <recommendedName>
        <fullName evidence="5">(2Fe-2S)-binding protein</fullName>
    </recommendedName>
</protein>
<evidence type="ECO:0000256" key="1">
    <source>
        <dbReference type="ARBA" id="ARBA00023002"/>
    </source>
</evidence>
<dbReference type="GO" id="GO:0016491">
    <property type="term" value="F:oxidoreductase activity"/>
    <property type="evidence" value="ECO:0007669"/>
    <property type="project" value="UniProtKB-KW"/>
</dbReference>
<evidence type="ECO:0008006" key="5">
    <source>
        <dbReference type="Google" id="ProtNLM"/>
    </source>
</evidence>
<accession>A0A8J4EQ69</accession>
<feature type="region of interest" description="Disordered" evidence="2">
    <location>
        <begin position="1"/>
        <end position="62"/>
    </location>
</feature>
<dbReference type="SUPFAM" id="SSF54292">
    <property type="entry name" value="2Fe-2S ferredoxin-like"/>
    <property type="match status" value="1"/>
</dbReference>
<feature type="compositionally biased region" description="Gly residues" evidence="2">
    <location>
        <begin position="40"/>
        <end position="49"/>
    </location>
</feature>
<keyword evidence="1" id="KW-0560">Oxidoreductase</keyword>